<dbReference type="HAMAP" id="MF_00074">
    <property type="entry name" value="16SrRNA_methyltr_G"/>
    <property type="match status" value="1"/>
</dbReference>
<dbReference type="PATRIC" id="fig|1424334.3.peg.1243"/>
<dbReference type="Proteomes" id="UP000018733">
    <property type="component" value="Unassembled WGS sequence"/>
</dbReference>
<dbReference type="PIRSF" id="PIRSF003078">
    <property type="entry name" value="GidB"/>
    <property type="match status" value="1"/>
</dbReference>
<comment type="catalytic activity">
    <reaction evidence="6">
        <text>guanosine(527) in 16S rRNA + S-adenosyl-L-methionine = N(7)-methylguanosine(527) in 16S rRNA + S-adenosyl-L-homocysteine</text>
        <dbReference type="Rhea" id="RHEA:42732"/>
        <dbReference type="Rhea" id="RHEA-COMP:10209"/>
        <dbReference type="Rhea" id="RHEA-COMP:10210"/>
        <dbReference type="ChEBI" id="CHEBI:57856"/>
        <dbReference type="ChEBI" id="CHEBI:59789"/>
        <dbReference type="ChEBI" id="CHEBI:74269"/>
        <dbReference type="ChEBI" id="CHEBI:74480"/>
        <dbReference type="EC" id="2.1.1.170"/>
    </reaction>
</comment>
<dbReference type="AlphaFoldDB" id="V8QR57"/>
<organism evidence="7 8">
    <name type="scientific">Advenella kashmirensis W13003</name>
    <dbReference type="NCBI Taxonomy" id="1424334"/>
    <lineage>
        <taxon>Bacteria</taxon>
        <taxon>Pseudomonadati</taxon>
        <taxon>Pseudomonadota</taxon>
        <taxon>Betaproteobacteria</taxon>
        <taxon>Burkholderiales</taxon>
        <taxon>Alcaligenaceae</taxon>
    </lineage>
</organism>
<dbReference type="NCBIfam" id="TIGR00138">
    <property type="entry name" value="rsmG_gidB"/>
    <property type="match status" value="1"/>
</dbReference>
<dbReference type="InterPro" id="IPR029063">
    <property type="entry name" value="SAM-dependent_MTases_sf"/>
</dbReference>
<comment type="function">
    <text evidence="6">Specifically methylates the N7 position of guanine in position 527 of 16S rRNA.</text>
</comment>
<dbReference type="EC" id="2.1.1.170" evidence="6"/>
<dbReference type="CDD" id="cd02440">
    <property type="entry name" value="AdoMet_MTases"/>
    <property type="match status" value="1"/>
</dbReference>
<keyword evidence="3 6" id="KW-0489">Methyltransferase</keyword>
<keyword evidence="8" id="KW-1185">Reference proteome</keyword>
<dbReference type="EMBL" id="AYXT01000009">
    <property type="protein sequence ID" value="ETF02461.1"/>
    <property type="molecule type" value="Genomic_DNA"/>
</dbReference>
<reference evidence="7 8" key="1">
    <citation type="journal article" date="2014" name="Genome Announc.">
        <title>Draft Genome Sequence of Advenella kashmirensis Strain W13003, a Polycyclic Aromatic Hydrocarbon-Degrading Bacterium.</title>
        <authorList>
            <person name="Wang X."/>
            <person name="Jin D."/>
            <person name="Zhou L."/>
            <person name="Wu L."/>
            <person name="An W."/>
            <person name="Zhao L."/>
        </authorList>
    </citation>
    <scope>NUCLEOTIDE SEQUENCE [LARGE SCALE GENOMIC DNA]</scope>
    <source>
        <strain evidence="7 8">W13003</strain>
    </source>
</reference>
<evidence type="ECO:0000256" key="3">
    <source>
        <dbReference type="ARBA" id="ARBA00022603"/>
    </source>
</evidence>
<comment type="caution">
    <text evidence="6">Lacks conserved residue(s) required for the propagation of feature annotation.</text>
</comment>
<dbReference type="PANTHER" id="PTHR31760:SF0">
    <property type="entry name" value="S-ADENOSYL-L-METHIONINE-DEPENDENT METHYLTRANSFERASES SUPERFAMILY PROTEIN"/>
    <property type="match status" value="1"/>
</dbReference>
<name>V8QR57_9BURK</name>
<evidence type="ECO:0000313" key="8">
    <source>
        <dbReference type="Proteomes" id="UP000018733"/>
    </source>
</evidence>
<comment type="caution">
    <text evidence="7">The sequence shown here is derived from an EMBL/GenBank/DDBJ whole genome shotgun (WGS) entry which is preliminary data.</text>
</comment>
<evidence type="ECO:0000256" key="4">
    <source>
        <dbReference type="ARBA" id="ARBA00022679"/>
    </source>
</evidence>
<dbReference type="GO" id="GO:0070043">
    <property type="term" value="F:rRNA (guanine-N7-)-methyltransferase activity"/>
    <property type="evidence" value="ECO:0007669"/>
    <property type="project" value="UniProtKB-UniRule"/>
</dbReference>
<dbReference type="STRING" id="1424334.W822_06245"/>
<dbReference type="PANTHER" id="PTHR31760">
    <property type="entry name" value="S-ADENOSYL-L-METHIONINE-DEPENDENT METHYLTRANSFERASES SUPERFAMILY PROTEIN"/>
    <property type="match status" value="1"/>
</dbReference>
<dbReference type="Gene3D" id="3.40.50.150">
    <property type="entry name" value="Vaccinia Virus protein VP39"/>
    <property type="match status" value="1"/>
</dbReference>
<proteinExistence type="inferred from homology"/>
<feature type="binding site" evidence="6">
    <location>
        <position position="89"/>
    </location>
    <ligand>
        <name>S-adenosyl-L-methionine</name>
        <dbReference type="ChEBI" id="CHEBI:59789"/>
    </ligand>
</feature>
<accession>V8QR57</accession>
<gene>
    <name evidence="6" type="primary">rsmG</name>
    <name evidence="7" type="ORF">W822_06245</name>
</gene>
<evidence type="ECO:0000256" key="1">
    <source>
        <dbReference type="ARBA" id="ARBA00022490"/>
    </source>
</evidence>
<keyword evidence="2 6" id="KW-0698">rRNA processing</keyword>
<comment type="subcellular location">
    <subcellularLocation>
        <location evidence="6">Cytoplasm</location>
    </subcellularLocation>
</comment>
<keyword evidence="5 6" id="KW-0949">S-adenosyl-L-methionine</keyword>
<dbReference type="InterPro" id="IPR003682">
    <property type="entry name" value="rRNA_ssu_MeTfrase_G"/>
</dbReference>
<comment type="similarity">
    <text evidence="6">Belongs to the methyltransferase superfamily. RNA methyltransferase RsmG family.</text>
</comment>
<dbReference type="eggNOG" id="COG0357">
    <property type="taxonomic scope" value="Bacteria"/>
</dbReference>
<keyword evidence="4 6" id="KW-0808">Transferase</keyword>
<feature type="binding site" evidence="6">
    <location>
        <position position="154"/>
    </location>
    <ligand>
        <name>S-adenosyl-L-methionine</name>
        <dbReference type="ChEBI" id="CHEBI:59789"/>
    </ligand>
</feature>
<feature type="binding site" evidence="6">
    <location>
        <begin position="140"/>
        <end position="141"/>
    </location>
    <ligand>
        <name>S-adenosyl-L-methionine</name>
        <dbReference type="ChEBI" id="CHEBI:59789"/>
    </ligand>
</feature>
<dbReference type="RefSeq" id="WP_024004236.1">
    <property type="nucleotide sequence ID" value="NZ_KI650979.1"/>
</dbReference>
<evidence type="ECO:0000256" key="5">
    <source>
        <dbReference type="ARBA" id="ARBA00022691"/>
    </source>
</evidence>
<dbReference type="HOGENOM" id="CLU_065341_2_0_4"/>
<dbReference type="GO" id="GO:0005829">
    <property type="term" value="C:cytosol"/>
    <property type="evidence" value="ECO:0007669"/>
    <property type="project" value="TreeGrafter"/>
</dbReference>
<sequence>MKEGNDAVAPQMRIMAAARSLGLTISDVQAQQLNSYQEQLLKWNKVYNLTALRDPEKVLVQHIFDSLSVIAPLDDLFDQGKQISVLDVGSGGGLPGAVMAIMRPDWQVCCIDAVEKKTAFIRQAASVLRLPNLVSEHIRIERKAPANADLVISRAFASLVDFSDWSGRHVGEQGHLVAMKGRLASEEVSQLEQKGEWTVSRVQKLNVPELDAERCLVWLQQVGKYDK</sequence>
<dbReference type="Pfam" id="PF02527">
    <property type="entry name" value="GidB"/>
    <property type="match status" value="1"/>
</dbReference>
<protein>
    <recommendedName>
        <fullName evidence="6">Ribosomal RNA small subunit methyltransferase G</fullName>
        <ecNumber evidence="6">2.1.1.170</ecNumber>
    </recommendedName>
    <alternativeName>
        <fullName evidence="6">16S rRNA 7-methylguanosine methyltransferase</fullName>
        <shortName evidence="6">16S rRNA m7G methyltransferase</shortName>
    </alternativeName>
</protein>
<feature type="binding site" evidence="6">
    <location>
        <position position="94"/>
    </location>
    <ligand>
        <name>S-adenosyl-L-methionine</name>
        <dbReference type="ChEBI" id="CHEBI:59789"/>
    </ligand>
</feature>
<evidence type="ECO:0000313" key="7">
    <source>
        <dbReference type="EMBL" id="ETF02461.1"/>
    </source>
</evidence>
<evidence type="ECO:0000256" key="6">
    <source>
        <dbReference type="HAMAP-Rule" id="MF_00074"/>
    </source>
</evidence>
<keyword evidence="1 6" id="KW-0963">Cytoplasm</keyword>
<evidence type="ECO:0000256" key="2">
    <source>
        <dbReference type="ARBA" id="ARBA00022552"/>
    </source>
</evidence>
<dbReference type="SUPFAM" id="SSF53335">
    <property type="entry name" value="S-adenosyl-L-methionine-dependent methyltransferases"/>
    <property type="match status" value="1"/>
</dbReference>